<reference evidence="2" key="1">
    <citation type="journal article" date="2019" name="bioRxiv">
        <title>The Genome of the Zebra Mussel, Dreissena polymorpha: A Resource for Invasive Species Research.</title>
        <authorList>
            <person name="McCartney M.A."/>
            <person name="Auch B."/>
            <person name="Kono T."/>
            <person name="Mallez S."/>
            <person name="Zhang Y."/>
            <person name="Obille A."/>
            <person name="Becker A."/>
            <person name="Abrahante J.E."/>
            <person name="Garbe J."/>
            <person name="Badalamenti J.P."/>
            <person name="Herman A."/>
            <person name="Mangelson H."/>
            <person name="Liachko I."/>
            <person name="Sullivan S."/>
            <person name="Sone E.D."/>
            <person name="Koren S."/>
            <person name="Silverstein K.A.T."/>
            <person name="Beckman K.B."/>
            <person name="Gohl D.M."/>
        </authorList>
    </citation>
    <scope>NUCLEOTIDE SEQUENCE</scope>
    <source>
        <strain evidence="2">Duluth1</strain>
        <tissue evidence="2">Whole animal</tissue>
    </source>
</reference>
<feature type="region of interest" description="Disordered" evidence="1">
    <location>
        <begin position="117"/>
        <end position="163"/>
    </location>
</feature>
<dbReference type="Proteomes" id="UP000828390">
    <property type="component" value="Unassembled WGS sequence"/>
</dbReference>
<proteinExistence type="predicted"/>
<gene>
    <name evidence="2" type="ORF">DPMN_100584</name>
</gene>
<name>A0A9D4LJI9_DREPO</name>
<accession>A0A9D4LJI9</accession>
<feature type="compositionally biased region" description="Polar residues" evidence="1">
    <location>
        <begin position="169"/>
        <end position="185"/>
    </location>
</feature>
<keyword evidence="3" id="KW-1185">Reference proteome</keyword>
<evidence type="ECO:0000313" key="2">
    <source>
        <dbReference type="EMBL" id="KAH3857966.1"/>
    </source>
</evidence>
<evidence type="ECO:0000313" key="3">
    <source>
        <dbReference type="Proteomes" id="UP000828390"/>
    </source>
</evidence>
<sequence length="217" mass="23757">MCYLPKGGDEERIPPIVPHITNVQDTQRGPHPNTTRYVGPETHTRIALTPPLITGGAYESATPVCSGFLGGDLCMVVYSVWYVIVVHLSGAEEEVSVGNLRSSVSRKGLYVYIVAVPRSQNPPPPHKRTNAERARAPPPPRPHTAPARAPNRWRPPRQAPSSTHLLRATTNQSRTSHGAIQSPTQSHHRSFPAACQTSRPCIKLGCINFAVMLYLLL</sequence>
<organism evidence="2 3">
    <name type="scientific">Dreissena polymorpha</name>
    <name type="common">Zebra mussel</name>
    <name type="synonym">Mytilus polymorpha</name>
    <dbReference type="NCBI Taxonomy" id="45954"/>
    <lineage>
        <taxon>Eukaryota</taxon>
        <taxon>Metazoa</taxon>
        <taxon>Spiralia</taxon>
        <taxon>Lophotrochozoa</taxon>
        <taxon>Mollusca</taxon>
        <taxon>Bivalvia</taxon>
        <taxon>Autobranchia</taxon>
        <taxon>Heteroconchia</taxon>
        <taxon>Euheterodonta</taxon>
        <taxon>Imparidentia</taxon>
        <taxon>Neoheterodontei</taxon>
        <taxon>Myida</taxon>
        <taxon>Dreissenoidea</taxon>
        <taxon>Dreissenidae</taxon>
        <taxon>Dreissena</taxon>
    </lineage>
</organism>
<feature type="region of interest" description="Disordered" evidence="1">
    <location>
        <begin position="169"/>
        <end position="188"/>
    </location>
</feature>
<comment type="caution">
    <text evidence="2">The sequence shown here is derived from an EMBL/GenBank/DDBJ whole genome shotgun (WGS) entry which is preliminary data.</text>
</comment>
<dbReference type="AlphaFoldDB" id="A0A9D4LJI9"/>
<evidence type="ECO:0000256" key="1">
    <source>
        <dbReference type="SAM" id="MobiDB-lite"/>
    </source>
</evidence>
<dbReference type="EMBL" id="JAIWYP010000003">
    <property type="protein sequence ID" value="KAH3857966.1"/>
    <property type="molecule type" value="Genomic_DNA"/>
</dbReference>
<protein>
    <submittedName>
        <fullName evidence="2">Uncharacterized protein</fullName>
    </submittedName>
</protein>
<reference evidence="2" key="2">
    <citation type="submission" date="2020-11" db="EMBL/GenBank/DDBJ databases">
        <authorList>
            <person name="McCartney M.A."/>
            <person name="Auch B."/>
            <person name="Kono T."/>
            <person name="Mallez S."/>
            <person name="Becker A."/>
            <person name="Gohl D.M."/>
            <person name="Silverstein K.A.T."/>
            <person name="Koren S."/>
            <person name="Bechman K.B."/>
            <person name="Herman A."/>
            <person name="Abrahante J.E."/>
            <person name="Garbe J."/>
        </authorList>
    </citation>
    <scope>NUCLEOTIDE SEQUENCE</scope>
    <source>
        <strain evidence="2">Duluth1</strain>
        <tissue evidence="2">Whole animal</tissue>
    </source>
</reference>